<sequence>MNDLKLQIAQTIHNARQAVRWKPESAERHLQKRKQRRHLPETATLDDYENQIRQIISSGSSHIYLYWYENVPYVTVVTSLEKNVWLVMFDLNGIMETAFVVKHPENYLHSPEYEYIGSVSEVLQT</sequence>
<proteinExistence type="predicted"/>
<evidence type="ECO:0000313" key="2">
    <source>
        <dbReference type="Proteomes" id="UP000030700"/>
    </source>
</evidence>
<reference evidence="1" key="1">
    <citation type="journal article" date="2015" name="PeerJ">
        <title>First genomic representation of candidate bacterial phylum KSB3 points to enhanced environmental sensing as a trigger of wastewater bulking.</title>
        <authorList>
            <person name="Sekiguchi Y."/>
            <person name="Ohashi A."/>
            <person name="Parks D.H."/>
            <person name="Yamauchi T."/>
            <person name="Tyson G.W."/>
            <person name="Hugenholtz P."/>
        </authorList>
    </citation>
    <scope>NUCLEOTIDE SEQUENCE [LARGE SCALE GENOMIC DNA]</scope>
</reference>
<dbReference type="HOGENOM" id="CLU_1988236_0_0_0"/>
<accession>A0A0S6VWQ6</accession>
<gene>
    <name evidence="1" type="ORF">U14_00400</name>
</gene>
<dbReference type="Proteomes" id="UP000030700">
    <property type="component" value="Unassembled WGS sequence"/>
</dbReference>
<organism evidence="1">
    <name type="scientific">Candidatus Moduliflexus flocculans</name>
    <dbReference type="NCBI Taxonomy" id="1499966"/>
    <lineage>
        <taxon>Bacteria</taxon>
        <taxon>Candidatus Moduliflexota</taxon>
        <taxon>Candidatus Moduliflexia</taxon>
        <taxon>Candidatus Moduliflexales</taxon>
        <taxon>Candidatus Moduliflexaceae</taxon>
    </lineage>
</organism>
<dbReference type="AlphaFoldDB" id="A0A0S6VWQ6"/>
<name>A0A0S6VWQ6_9BACT</name>
<dbReference type="EMBL" id="DF820455">
    <property type="protein sequence ID" value="GAK49182.1"/>
    <property type="molecule type" value="Genomic_DNA"/>
</dbReference>
<protein>
    <submittedName>
        <fullName evidence="1">Uncharacterized protein</fullName>
    </submittedName>
</protein>
<evidence type="ECO:0000313" key="1">
    <source>
        <dbReference type="EMBL" id="GAK49182.1"/>
    </source>
</evidence>
<keyword evidence="2" id="KW-1185">Reference proteome</keyword>
<dbReference type="STRING" id="1499966.U14_00400"/>